<protein>
    <recommendedName>
        <fullName evidence="5">YD repeat-containing protein</fullName>
    </recommendedName>
</protein>
<keyword evidence="4" id="KW-1185">Reference proteome</keyword>
<dbReference type="Proteomes" id="UP000274556">
    <property type="component" value="Unassembled WGS sequence"/>
</dbReference>
<gene>
    <name evidence="3" type="ORF">BDD21_0384</name>
</gene>
<dbReference type="OrthoDB" id="5768207at2"/>
<dbReference type="AlphaFoldDB" id="A0A495V165"/>
<dbReference type="EMBL" id="RBXL01000001">
    <property type="protein sequence ID" value="RKT43074.1"/>
    <property type="molecule type" value="Genomic_DNA"/>
</dbReference>
<feature type="chain" id="PRO_5019843312" description="YD repeat-containing protein" evidence="2">
    <location>
        <begin position="33"/>
        <end position="144"/>
    </location>
</feature>
<reference evidence="3 4" key="1">
    <citation type="submission" date="2018-10" db="EMBL/GenBank/DDBJ databases">
        <title>Genomic Encyclopedia of Archaeal and Bacterial Type Strains, Phase II (KMG-II): from individual species to whole genera.</title>
        <authorList>
            <person name="Goeker M."/>
        </authorList>
    </citation>
    <scope>NUCLEOTIDE SEQUENCE [LARGE SCALE GENOMIC DNA]</scope>
    <source>
        <strain evidence="3 4">DSM 235</strain>
    </source>
</reference>
<feature type="region of interest" description="Disordered" evidence="1">
    <location>
        <begin position="79"/>
        <end position="130"/>
    </location>
</feature>
<comment type="caution">
    <text evidence="3">The sequence shown here is derived from an EMBL/GenBank/DDBJ whole genome shotgun (WGS) entry which is preliminary data.</text>
</comment>
<dbReference type="RefSeq" id="WP_147430963.1">
    <property type="nucleotide sequence ID" value="NZ_RBXL01000001.1"/>
</dbReference>
<accession>A0A495V165</accession>
<name>A0A495V165_9GAMM</name>
<dbReference type="PROSITE" id="PS51257">
    <property type="entry name" value="PROKAR_LIPOPROTEIN"/>
    <property type="match status" value="1"/>
</dbReference>
<feature type="signal peptide" evidence="2">
    <location>
        <begin position="1"/>
        <end position="32"/>
    </location>
</feature>
<evidence type="ECO:0000313" key="3">
    <source>
        <dbReference type="EMBL" id="RKT43074.1"/>
    </source>
</evidence>
<evidence type="ECO:0008006" key="5">
    <source>
        <dbReference type="Google" id="ProtNLM"/>
    </source>
</evidence>
<evidence type="ECO:0000256" key="1">
    <source>
        <dbReference type="SAM" id="MobiDB-lite"/>
    </source>
</evidence>
<keyword evidence="2" id="KW-0732">Signal</keyword>
<evidence type="ECO:0000313" key="4">
    <source>
        <dbReference type="Proteomes" id="UP000274556"/>
    </source>
</evidence>
<evidence type="ECO:0000256" key="2">
    <source>
        <dbReference type="SAM" id="SignalP"/>
    </source>
</evidence>
<organism evidence="3 4">
    <name type="scientific">Thiocapsa rosea</name>
    <dbReference type="NCBI Taxonomy" id="69360"/>
    <lineage>
        <taxon>Bacteria</taxon>
        <taxon>Pseudomonadati</taxon>
        <taxon>Pseudomonadota</taxon>
        <taxon>Gammaproteobacteria</taxon>
        <taxon>Chromatiales</taxon>
        <taxon>Chromatiaceae</taxon>
        <taxon>Thiocapsa</taxon>
    </lineage>
</organism>
<proteinExistence type="predicted"/>
<sequence>MKIKRISARGMGSGLLGLAVLSMSVVTGCAVAQTHTSGGSTAVIQQSGGTRPVESRVTRYRDGQTIVTQDGRNTDVTIQRDSAAAVSGTDGPRATSQVERFERSSSRDGVSSRFPATRRGVDEVRETSVSTQDAFKTRMLERMR</sequence>